<name>A0A6B0SR01_9EURY</name>
<comment type="caution">
    <text evidence="2">The sequence shown here is derived from an EMBL/GenBank/DDBJ whole genome shotgun (WGS) entry which is preliminary data.</text>
</comment>
<reference evidence="2 3" key="1">
    <citation type="submission" date="2019-12" db="EMBL/GenBank/DDBJ databases">
        <title>Isolation and characterization of three novel carbon monoxide-oxidizing members of Halobacteria from salione crusts and soils.</title>
        <authorList>
            <person name="Myers M.R."/>
            <person name="King G.M."/>
        </authorList>
    </citation>
    <scope>NUCLEOTIDE SEQUENCE [LARGE SCALE GENOMIC DNA]</scope>
    <source>
        <strain evidence="2 3">WSA2</strain>
    </source>
</reference>
<gene>
    <name evidence="2" type="ORF">GRX01_08455</name>
</gene>
<evidence type="ECO:0000313" key="2">
    <source>
        <dbReference type="EMBL" id="MXR41368.1"/>
    </source>
</evidence>
<dbReference type="EMBL" id="WUUS01000004">
    <property type="protein sequence ID" value="MXR41368.1"/>
    <property type="molecule type" value="Genomic_DNA"/>
</dbReference>
<dbReference type="AlphaFoldDB" id="A0A6B0SR01"/>
<proteinExistence type="predicted"/>
<evidence type="ECO:0000313" key="3">
    <source>
        <dbReference type="Proteomes" id="UP000437065"/>
    </source>
</evidence>
<dbReference type="OrthoDB" id="326212at2157"/>
<evidence type="ECO:0000256" key="1">
    <source>
        <dbReference type="SAM" id="MobiDB-lite"/>
    </source>
</evidence>
<evidence type="ECO:0008006" key="4">
    <source>
        <dbReference type="Google" id="ProtNLM"/>
    </source>
</evidence>
<organism evidence="2 3">
    <name type="scientific">Halobaculum saliterrae</name>
    <dbReference type="NCBI Taxonomy" id="2073113"/>
    <lineage>
        <taxon>Archaea</taxon>
        <taxon>Methanobacteriati</taxon>
        <taxon>Methanobacteriota</taxon>
        <taxon>Stenosarchaea group</taxon>
        <taxon>Halobacteria</taxon>
        <taxon>Halobacteriales</taxon>
        <taxon>Haloferacaceae</taxon>
        <taxon>Halobaculum</taxon>
    </lineage>
</organism>
<accession>A0A6B0SR01</accession>
<keyword evidence="3" id="KW-1185">Reference proteome</keyword>
<dbReference type="Proteomes" id="UP000437065">
    <property type="component" value="Unassembled WGS sequence"/>
</dbReference>
<dbReference type="RefSeq" id="WP_159665584.1">
    <property type="nucleotide sequence ID" value="NZ_WUUS01000004.1"/>
</dbReference>
<feature type="compositionally biased region" description="Basic and acidic residues" evidence="1">
    <location>
        <begin position="249"/>
        <end position="260"/>
    </location>
</feature>
<feature type="region of interest" description="Disordered" evidence="1">
    <location>
        <begin position="233"/>
        <end position="260"/>
    </location>
</feature>
<protein>
    <recommendedName>
        <fullName evidence="4">RNA ligase domain-containing protein</fullName>
    </recommendedName>
</protein>
<sequence length="291" mass="31138">MPPSSSTPSLPSLEAVSEEFLEGGHVRIEELPDGTVVGIELGSDGRLRLAFPDASIDGRPDAAWTPADSVPPRYDFAARYLGRRFDRNALRAAVADPTAVTVWGVAVHRRRRGYDWGIAPPVVGLDIDHPEATLLPHELDRAFDELGLPSPPTIDTEVHVRGLSADGVETPETRWGDGTALGVLYRKKGGGLATTRAPRYRDPPPVPEPLTDSAEEYAAAVASPEAIASEARALESDGRSPTVSALADRVTDRTLRDQHPRITNGETTLAVDALRSAVARRVAEHVGSSSN</sequence>